<dbReference type="InterPro" id="IPR010035">
    <property type="entry name" value="Thi_S"/>
</dbReference>
<sequence>MRIWLNKKPLTLNQSLTLIQLLEEQAVSIAGCAVAINNNIVPRNRWESTTLSEGDEISLFQAIAGG</sequence>
<dbReference type="InterPro" id="IPR012675">
    <property type="entry name" value="Beta-grasp_dom_sf"/>
</dbReference>
<evidence type="ECO:0000313" key="2">
    <source>
        <dbReference type="Proteomes" id="UP000245362"/>
    </source>
</evidence>
<comment type="caution">
    <text evidence="1">The sequence shown here is derived from an EMBL/GenBank/DDBJ whole genome shotgun (WGS) entry which is preliminary data.</text>
</comment>
<dbReference type="CDD" id="cd00565">
    <property type="entry name" value="Ubl_ThiS"/>
    <property type="match status" value="1"/>
</dbReference>
<dbReference type="Proteomes" id="UP000245362">
    <property type="component" value="Unassembled WGS sequence"/>
</dbReference>
<dbReference type="Gene3D" id="3.10.20.30">
    <property type="match status" value="1"/>
</dbReference>
<reference evidence="1 2" key="1">
    <citation type="submission" date="2018-05" db="EMBL/GenBank/DDBJ databases">
        <title>Vibrio limimaris sp. nov., isolated from marine sediment.</title>
        <authorList>
            <person name="Li C.-M."/>
        </authorList>
    </citation>
    <scope>NUCLEOTIDE SEQUENCE [LARGE SCALE GENOMIC DNA]</scope>
    <source>
        <strain evidence="1 2">E4404</strain>
    </source>
</reference>
<name>A0A2U3B4P5_9VIBR</name>
<organism evidence="1 2">
    <name type="scientific">Vibrio albus</name>
    <dbReference type="NCBI Taxonomy" id="2200953"/>
    <lineage>
        <taxon>Bacteria</taxon>
        <taxon>Pseudomonadati</taxon>
        <taxon>Pseudomonadota</taxon>
        <taxon>Gammaproteobacteria</taxon>
        <taxon>Vibrionales</taxon>
        <taxon>Vibrionaceae</taxon>
        <taxon>Vibrio</taxon>
    </lineage>
</organism>
<dbReference type="SUPFAM" id="SSF54285">
    <property type="entry name" value="MoaD/ThiS"/>
    <property type="match status" value="1"/>
</dbReference>
<dbReference type="PANTHER" id="PTHR34472:SF1">
    <property type="entry name" value="SULFUR CARRIER PROTEIN THIS"/>
    <property type="match status" value="1"/>
</dbReference>
<accession>A0A2U3B4P5</accession>
<dbReference type="EMBL" id="QFWT01000016">
    <property type="protein sequence ID" value="PWI31747.1"/>
    <property type="molecule type" value="Genomic_DNA"/>
</dbReference>
<dbReference type="AlphaFoldDB" id="A0A2U3B4P5"/>
<keyword evidence="2" id="KW-1185">Reference proteome</keyword>
<gene>
    <name evidence="1" type="primary">thiS</name>
    <name evidence="1" type="ORF">DI392_19065</name>
</gene>
<dbReference type="PANTHER" id="PTHR34472">
    <property type="entry name" value="SULFUR CARRIER PROTEIN THIS"/>
    <property type="match status" value="1"/>
</dbReference>
<dbReference type="RefSeq" id="WP_109321283.1">
    <property type="nucleotide sequence ID" value="NZ_QFWT01000016.1"/>
</dbReference>
<dbReference type="Pfam" id="PF02597">
    <property type="entry name" value="ThiS"/>
    <property type="match status" value="1"/>
</dbReference>
<dbReference type="NCBIfam" id="TIGR01683">
    <property type="entry name" value="thiS"/>
    <property type="match status" value="1"/>
</dbReference>
<dbReference type="InterPro" id="IPR016155">
    <property type="entry name" value="Mopterin_synth/thiamin_S_b"/>
</dbReference>
<protein>
    <submittedName>
        <fullName evidence="1">Thiamine biosynthesis protein ThiS</fullName>
    </submittedName>
</protein>
<evidence type="ECO:0000313" key="1">
    <source>
        <dbReference type="EMBL" id="PWI31747.1"/>
    </source>
</evidence>
<proteinExistence type="predicted"/>
<dbReference type="InterPro" id="IPR003749">
    <property type="entry name" value="ThiS/MoaD-like"/>
</dbReference>
<dbReference type="OrthoDB" id="6388078at2"/>